<reference evidence="2 3" key="1">
    <citation type="submission" date="2020-08" db="EMBL/GenBank/DDBJ databases">
        <title>Genomic Encyclopedia of Type Strains, Phase IV (KMG-IV): sequencing the most valuable type-strain genomes for metagenomic binning, comparative biology and taxonomic classification.</title>
        <authorList>
            <person name="Goeker M."/>
        </authorList>
    </citation>
    <scope>NUCLEOTIDE SEQUENCE [LARGE SCALE GENOMIC DNA]</scope>
    <source>
        <strain evidence="2 3">DSM 25966</strain>
    </source>
</reference>
<keyword evidence="1" id="KW-1133">Transmembrane helix</keyword>
<evidence type="ECO:0000256" key="1">
    <source>
        <dbReference type="SAM" id="Phobius"/>
    </source>
</evidence>
<organism evidence="2 3">
    <name type="scientific">Kaistia hirudinis</name>
    <dbReference type="NCBI Taxonomy" id="1293440"/>
    <lineage>
        <taxon>Bacteria</taxon>
        <taxon>Pseudomonadati</taxon>
        <taxon>Pseudomonadota</taxon>
        <taxon>Alphaproteobacteria</taxon>
        <taxon>Hyphomicrobiales</taxon>
        <taxon>Kaistiaceae</taxon>
        <taxon>Kaistia</taxon>
    </lineage>
</organism>
<keyword evidence="3" id="KW-1185">Reference proteome</keyword>
<dbReference type="EMBL" id="JACIDS010000001">
    <property type="protein sequence ID" value="MBB3929492.1"/>
    <property type="molecule type" value="Genomic_DNA"/>
</dbReference>
<accession>A0A840AIU7</accession>
<proteinExistence type="predicted"/>
<dbReference type="AlphaFoldDB" id="A0A840AIU7"/>
<name>A0A840AIU7_9HYPH</name>
<sequence>MMAEATRRPRRRGRTKHILRGLQVLAGVTMVLAAFLGWRESRPFTLQLQPAEVRQQFFLGTERRPARFYELESRFARKARVDACLDAWSTDGQVGTAEERLNACINVVRRNLTIAPAGSNDWLVAAILSNIAGNLPDTERYLKRSLATGPTEQWIAKRRGPLLFDLRDQLDDELKAQIDVQLGLMLRTEEGVNSIAQIYIRDPAFRERIVHVAETVEPVYQQRFLNKVYEWAAQINPAPAQ</sequence>
<evidence type="ECO:0000313" key="2">
    <source>
        <dbReference type="EMBL" id="MBB3929492.1"/>
    </source>
</evidence>
<dbReference type="RefSeq" id="WP_210299782.1">
    <property type="nucleotide sequence ID" value="NZ_JACIDS010000001.1"/>
</dbReference>
<keyword evidence="1" id="KW-0472">Membrane</keyword>
<comment type="caution">
    <text evidence="2">The sequence shown here is derived from an EMBL/GenBank/DDBJ whole genome shotgun (WGS) entry which is preliminary data.</text>
</comment>
<dbReference type="Proteomes" id="UP000553963">
    <property type="component" value="Unassembled WGS sequence"/>
</dbReference>
<gene>
    <name evidence="2" type="ORF">GGR25_000511</name>
</gene>
<keyword evidence="1" id="KW-0812">Transmembrane</keyword>
<evidence type="ECO:0000313" key="3">
    <source>
        <dbReference type="Proteomes" id="UP000553963"/>
    </source>
</evidence>
<feature type="transmembrane region" description="Helical" evidence="1">
    <location>
        <begin position="21"/>
        <end position="38"/>
    </location>
</feature>
<protein>
    <submittedName>
        <fullName evidence="2">Uncharacterized protein</fullName>
    </submittedName>
</protein>